<evidence type="ECO:0000313" key="7">
    <source>
        <dbReference type="EMBL" id="KOA88912.1"/>
    </source>
</evidence>
<evidence type="ECO:0000256" key="2">
    <source>
        <dbReference type="ARBA" id="ARBA00012581"/>
    </source>
</evidence>
<reference evidence="7 8" key="1">
    <citation type="submission" date="2015-07" db="EMBL/GenBank/DDBJ databases">
        <title>Draft genome sequences of 17 French Clostridium botulinum group III.</title>
        <authorList>
            <person name="Woudstra C."/>
            <person name="Le Marechal C."/>
            <person name="Souillard R."/>
            <person name="Bayon-Auboyer M.-H."/>
            <person name="Dessouter D."/>
            <person name="Fach P."/>
        </authorList>
    </citation>
    <scope>NUCLEOTIDE SEQUENCE [LARGE SCALE GENOMIC DNA]</scope>
    <source>
        <strain evidence="7 8">12LNRI-CD</strain>
    </source>
</reference>
<organism evidence="7 8">
    <name type="scientific">Clostridium botulinum</name>
    <dbReference type="NCBI Taxonomy" id="1491"/>
    <lineage>
        <taxon>Bacteria</taxon>
        <taxon>Bacillati</taxon>
        <taxon>Bacillota</taxon>
        <taxon>Clostridia</taxon>
        <taxon>Eubacteriales</taxon>
        <taxon>Clostridiaceae</taxon>
        <taxon>Clostridium</taxon>
    </lineage>
</organism>
<dbReference type="EC" id="4.6.1.13" evidence="2"/>
<evidence type="ECO:0000259" key="6">
    <source>
        <dbReference type="SMART" id="SM00148"/>
    </source>
</evidence>
<dbReference type="PANTHER" id="PTHR13593">
    <property type="match status" value="1"/>
</dbReference>
<dbReference type="Proteomes" id="UP000037540">
    <property type="component" value="Unassembled WGS sequence"/>
</dbReference>
<evidence type="ECO:0000256" key="4">
    <source>
        <dbReference type="ARBA" id="ARBA00030474"/>
    </source>
</evidence>
<evidence type="ECO:0000313" key="8">
    <source>
        <dbReference type="Proteomes" id="UP000037540"/>
    </source>
</evidence>
<dbReference type="InterPro" id="IPR051057">
    <property type="entry name" value="PI-PLC_domain"/>
</dbReference>
<dbReference type="InterPro" id="IPR000909">
    <property type="entry name" value="PLipase_C_PInositol-sp_X_dom"/>
</dbReference>
<comment type="catalytic activity">
    <reaction evidence="1">
        <text>a 1,2-diacyl-sn-glycero-3-phospho-(1D-myo-inositol) = 1D-myo-inositol 1,2-cyclic phosphate + a 1,2-diacyl-sn-glycerol</text>
        <dbReference type="Rhea" id="RHEA:17093"/>
        <dbReference type="ChEBI" id="CHEBI:17815"/>
        <dbReference type="ChEBI" id="CHEBI:57880"/>
        <dbReference type="ChEBI" id="CHEBI:58484"/>
        <dbReference type="EC" id="4.6.1.13"/>
    </reaction>
</comment>
<sequence length="340" mass="39044">MNLINSINYGYSHDNDVAQDRSQWMAKLNDNTPLSSLSIPGTHDTMALGWGGVIAETQSKSLKNQLISGIRYLDIRLGAYPNNADLLYSYHGFIYLHSTFTNILEIVTNFLKNNPSETIIMRIKQEHTTEADTVFISLLNRFFQNPKYSNYIYKNKEQNNPFLKELRGKILILQNFGGKIEWMPYPASFYIQDDYWLKSIWELYSKWEKVKDYLYKANQSFLSGEHEKFINYLSGTGGCFPYFVASGHVQPNTCSPQLPTGLIEPKFHSYYPDFPRVKLHSGIVMIFFQGTDILTMNYIKKFNPSYVGIIVADFPGQGLINSVIDVNFNKKKALTKNCCA</sequence>
<comment type="caution">
    <text evidence="7">The sequence shown here is derived from an EMBL/GenBank/DDBJ whole genome shotgun (WGS) entry which is preliminary data.</text>
</comment>
<dbReference type="InterPro" id="IPR017946">
    <property type="entry name" value="PLC-like_Pdiesterase_TIM-brl"/>
</dbReference>
<dbReference type="SMART" id="SM00148">
    <property type="entry name" value="PLCXc"/>
    <property type="match status" value="1"/>
</dbReference>
<feature type="domain" description="Phosphatidylinositol-specific phospholipase C X" evidence="6">
    <location>
        <begin position="28"/>
        <end position="175"/>
    </location>
</feature>
<dbReference type="GO" id="GO:0004436">
    <property type="term" value="F:phosphatidylinositol diacylglycerol-lyase activity"/>
    <property type="evidence" value="ECO:0007669"/>
    <property type="project" value="UniProtKB-EC"/>
</dbReference>
<dbReference type="Pfam" id="PF00388">
    <property type="entry name" value="PI-PLC-X"/>
    <property type="match status" value="1"/>
</dbReference>
<evidence type="ECO:0000256" key="3">
    <source>
        <dbReference type="ARBA" id="ARBA00019758"/>
    </source>
</evidence>
<name>A0A9Q1UYV1_CLOBO</name>
<proteinExistence type="predicted"/>
<evidence type="ECO:0000256" key="1">
    <source>
        <dbReference type="ARBA" id="ARBA00001316"/>
    </source>
</evidence>
<dbReference type="GO" id="GO:0008081">
    <property type="term" value="F:phosphoric diester hydrolase activity"/>
    <property type="evidence" value="ECO:0007669"/>
    <property type="project" value="InterPro"/>
</dbReference>
<dbReference type="CDD" id="cd08586">
    <property type="entry name" value="PI-PLCc_BcPLC_like"/>
    <property type="match status" value="1"/>
</dbReference>
<accession>A0A9Q1UYV1</accession>
<protein>
    <recommendedName>
        <fullName evidence="3">1-phosphatidylinositol phosphodiesterase</fullName>
        <ecNumber evidence="2">4.6.1.13</ecNumber>
    </recommendedName>
    <alternativeName>
        <fullName evidence="4">Phosphatidylinositol diacylglycerol-lyase</fullName>
    </alternativeName>
    <alternativeName>
        <fullName evidence="5">Phosphatidylinositol-specific phospholipase C</fullName>
    </alternativeName>
</protein>
<dbReference type="EMBL" id="LGVR01000023">
    <property type="protein sequence ID" value="KOA88912.1"/>
    <property type="molecule type" value="Genomic_DNA"/>
</dbReference>
<dbReference type="PANTHER" id="PTHR13593:SF113">
    <property type="entry name" value="SI:DKEY-266F7.9"/>
    <property type="match status" value="1"/>
</dbReference>
<evidence type="ECO:0000256" key="5">
    <source>
        <dbReference type="ARBA" id="ARBA00030782"/>
    </source>
</evidence>
<dbReference type="GO" id="GO:0006629">
    <property type="term" value="P:lipid metabolic process"/>
    <property type="evidence" value="ECO:0007669"/>
    <property type="project" value="InterPro"/>
</dbReference>
<dbReference type="SUPFAM" id="SSF51695">
    <property type="entry name" value="PLC-like phosphodiesterases"/>
    <property type="match status" value="1"/>
</dbReference>
<dbReference type="PROSITE" id="PS50007">
    <property type="entry name" value="PIPLC_X_DOMAIN"/>
    <property type="match status" value="1"/>
</dbReference>
<gene>
    <name evidence="7" type="ORF">ADU74_05820</name>
</gene>
<dbReference type="Gene3D" id="3.20.20.190">
    <property type="entry name" value="Phosphatidylinositol (PI) phosphodiesterase"/>
    <property type="match status" value="1"/>
</dbReference>
<dbReference type="AlphaFoldDB" id="A0A9Q1UYV1"/>